<reference evidence="4" key="1">
    <citation type="journal article" date="2020" name="Appl. Environ. Microbiol.">
        <title>Diazotrophic Anaeromyxobacter Isolates from Soils.</title>
        <authorList>
            <person name="Masuda Y."/>
            <person name="Yamanaka H."/>
            <person name="Xu Z.X."/>
            <person name="Shiratori Y."/>
            <person name="Aono T."/>
            <person name="Amachi S."/>
            <person name="Senoo K."/>
            <person name="Itoh H."/>
        </authorList>
    </citation>
    <scope>NUCLEOTIDE SEQUENCE [LARGE SCALE GENOMIC DNA]</scope>
    <source>
        <strain evidence="4">R267</strain>
    </source>
</reference>
<feature type="compositionally biased region" description="Low complexity" evidence="1">
    <location>
        <begin position="298"/>
        <end position="317"/>
    </location>
</feature>
<dbReference type="AlphaFoldDB" id="A0A7I9VGT2"/>
<dbReference type="PRINTS" id="PR00111">
    <property type="entry name" value="ABHYDROLASE"/>
</dbReference>
<evidence type="ECO:0000313" key="4">
    <source>
        <dbReference type="Proteomes" id="UP000503640"/>
    </source>
</evidence>
<dbReference type="RefSeq" id="WP_176062392.1">
    <property type="nucleotide sequence ID" value="NZ_BJTG01000001.1"/>
</dbReference>
<comment type="caution">
    <text evidence="3">The sequence shown here is derived from an EMBL/GenBank/DDBJ whole genome shotgun (WGS) entry which is preliminary data.</text>
</comment>
<dbReference type="Proteomes" id="UP000503640">
    <property type="component" value="Unassembled WGS sequence"/>
</dbReference>
<evidence type="ECO:0000313" key="3">
    <source>
        <dbReference type="EMBL" id="GEJ55604.1"/>
    </source>
</evidence>
<dbReference type="InterPro" id="IPR029058">
    <property type="entry name" value="AB_hydrolase_fold"/>
</dbReference>
<name>A0A7I9VGT2_9BACT</name>
<feature type="domain" description="AB hydrolase-1" evidence="2">
    <location>
        <begin position="59"/>
        <end position="286"/>
    </location>
</feature>
<evidence type="ECO:0000259" key="2">
    <source>
        <dbReference type="Pfam" id="PF12697"/>
    </source>
</evidence>
<sequence>MLELVRRLVALEWRARGARLRRVPLGGSSVWYAELHPGRRDLAALRAAGGGAAPHPPTLVLLHGLGASGLSFYPVVPLLRRGYRLVVPDLPGYGGSRPPAGREFLSFPELVDVAERLVERVAPDGAYVAGNSMGGWIAAKLASRRPDLVHALALINPGGPALRAEDWADFVRLVMAEERGTMDEWLRRMFHRPPLALRLLLWDFRRIMRRPSVAQLMASLTAEDFLSEEELARVRSPAVLVWGERDRLIPDGCRAFYLKRLRGVRYEPVPDCGHCPQLECPHRTAEILLSLPGLPGARGRGPLKAPGAPAAGTASRRSGSRRRRPARARARAPSPPGS</sequence>
<dbReference type="InterPro" id="IPR000073">
    <property type="entry name" value="AB_hydrolase_1"/>
</dbReference>
<proteinExistence type="predicted"/>
<gene>
    <name evidence="3" type="ORF">AMYX_03450</name>
</gene>
<accession>A0A7I9VGT2</accession>
<organism evidence="3 4">
    <name type="scientific">Anaeromyxobacter diazotrophicus</name>
    <dbReference type="NCBI Taxonomy" id="2590199"/>
    <lineage>
        <taxon>Bacteria</taxon>
        <taxon>Pseudomonadati</taxon>
        <taxon>Myxococcota</taxon>
        <taxon>Myxococcia</taxon>
        <taxon>Myxococcales</taxon>
        <taxon>Cystobacterineae</taxon>
        <taxon>Anaeromyxobacteraceae</taxon>
        <taxon>Anaeromyxobacter</taxon>
    </lineage>
</organism>
<feature type="compositionally biased region" description="Basic residues" evidence="1">
    <location>
        <begin position="318"/>
        <end position="330"/>
    </location>
</feature>
<dbReference type="Gene3D" id="3.40.50.1820">
    <property type="entry name" value="alpha/beta hydrolase"/>
    <property type="match status" value="1"/>
</dbReference>
<dbReference type="EMBL" id="BJTG01000001">
    <property type="protein sequence ID" value="GEJ55604.1"/>
    <property type="molecule type" value="Genomic_DNA"/>
</dbReference>
<dbReference type="PANTHER" id="PTHR43689">
    <property type="entry name" value="HYDROLASE"/>
    <property type="match status" value="1"/>
</dbReference>
<protein>
    <recommendedName>
        <fullName evidence="2">AB hydrolase-1 domain-containing protein</fullName>
    </recommendedName>
</protein>
<keyword evidence="4" id="KW-1185">Reference proteome</keyword>
<dbReference type="SUPFAM" id="SSF53474">
    <property type="entry name" value="alpha/beta-Hydrolases"/>
    <property type="match status" value="1"/>
</dbReference>
<dbReference type="PANTHER" id="PTHR43689:SF8">
    <property type="entry name" value="ALPHA_BETA-HYDROLASES SUPERFAMILY PROTEIN"/>
    <property type="match status" value="1"/>
</dbReference>
<feature type="region of interest" description="Disordered" evidence="1">
    <location>
        <begin position="298"/>
        <end position="338"/>
    </location>
</feature>
<dbReference type="Pfam" id="PF12697">
    <property type="entry name" value="Abhydrolase_6"/>
    <property type="match status" value="1"/>
</dbReference>
<evidence type="ECO:0000256" key="1">
    <source>
        <dbReference type="SAM" id="MobiDB-lite"/>
    </source>
</evidence>